<dbReference type="Proteomes" id="UP000078227">
    <property type="component" value="Chromosome"/>
</dbReference>
<dbReference type="PANTHER" id="PTHR33121:SF64">
    <property type="entry name" value="CYCLIC DI-GMP PHOSPHODIESTERASE PDEF"/>
    <property type="match status" value="1"/>
</dbReference>
<dbReference type="PANTHER" id="PTHR33121">
    <property type="entry name" value="CYCLIC DI-GMP PHOSPHODIESTERASE PDEF"/>
    <property type="match status" value="1"/>
</dbReference>
<accession>A0AA94H452</accession>
<dbReference type="RefSeq" id="WP_064564550.1">
    <property type="nucleotide sequence ID" value="NZ_CP014007.2"/>
</dbReference>
<name>A0AA94H452_9ENTR</name>
<dbReference type="Pfam" id="PF05231">
    <property type="entry name" value="MASE1"/>
    <property type="match status" value="1"/>
</dbReference>
<dbReference type="InterPro" id="IPR035919">
    <property type="entry name" value="EAL_sf"/>
</dbReference>
<feature type="transmembrane region" description="Helical" evidence="6">
    <location>
        <begin position="93"/>
        <end position="112"/>
    </location>
</feature>
<keyword evidence="5 6" id="KW-0472">Membrane</keyword>
<dbReference type="EMBL" id="FOKO01000003">
    <property type="protein sequence ID" value="SFC40397.1"/>
    <property type="molecule type" value="Genomic_DNA"/>
</dbReference>
<reference evidence="9 11" key="1">
    <citation type="submission" date="2016-10" db="EMBL/GenBank/DDBJ databases">
        <authorList>
            <person name="Varghese N."/>
            <person name="Submissions S."/>
        </authorList>
    </citation>
    <scope>NUCLEOTIDE SEQUENCE [LARGE SCALE GENOMIC DNA]</scope>
    <source>
        <strain evidence="9 11">CGMCC 1.7012</strain>
    </source>
</reference>
<evidence type="ECO:0000313" key="11">
    <source>
        <dbReference type="Proteomes" id="UP000182314"/>
    </source>
</evidence>
<organism evidence="9 11">
    <name type="scientific">Kosakonia oryzae</name>
    <dbReference type="NCBI Taxonomy" id="497725"/>
    <lineage>
        <taxon>Bacteria</taxon>
        <taxon>Pseudomonadati</taxon>
        <taxon>Pseudomonadota</taxon>
        <taxon>Gammaproteobacteria</taxon>
        <taxon>Enterobacterales</taxon>
        <taxon>Enterobacteriaceae</taxon>
        <taxon>Kosakonia</taxon>
    </lineage>
</organism>
<evidence type="ECO:0000259" key="7">
    <source>
        <dbReference type="PROSITE" id="PS50883"/>
    </source>
</evidence>
<feature type="transmembrane region" description="Helical" evidence="6">
    <location>
        <begin position="124"/>
        <end position="145"/>
    </location>
</feature>
<dbReference type="EMBL" id="CP014007">
    <property type="protein sequence ID" value="ANI81894.1"/>
    <property type="molecule type" value="Genomic_DNA"/>
</dbReference>
<dbReference type="GO" id="GO:0005886">
    <property type="term" value="C:plasma membrane"/>
    <property type="evidence" value="ECO:0007669"/>
    <property type="project" value="UniProtKB-SubCell"/>
</dbReference>
<dbReference type="Gene3D" id="3.20.20.450">
    <property type="entry name" value="EAL domain"/>
    <property type="match status" value="1"/>
</dbReference>
<gene>
    <name evidence="8" type="ORF">AWR26_06915</name>
    <name evidence="9" type="ORF">SAMN05216286_2181</name>
</gene>
<dbReference type="CDD" id="cd01948">
    <property type="entry name" value="EAL"/>
    <property type="match status" value="1"/>
</dbReference>
<dbReference type="PROSITE" id="PS50883">
    <property type="entry name" value="EAL"/>
    <property type="match status" value="1"/>
</dbReference>
<dbReference type="InterPro" id="IPR001633">
    <property type="entry name" value="EAL_dom"/>
</dbReference>
<evidence type="ECO:0000256" key="2">
    <source>
        <dbReference type="ARBA" id="ARBA00022475"/>
    </source>
</evidence>
<reference evidence="8 10" key="2">
    <citation type="submission" date="2021-03" db="EMBL/GenBank/DDBJ databases">
        <authorList>
            <person name="Li Y."/>
            <person name="Li S."/>
            <person name="Chen M."/>
            <person name="Peng G."/>
            <person name="Tan Z."/>
            <person name="An Q."/>
        </authorList>
    </citation>
    <scope>NUCLEOTIDE SEQUENCE [LARGE SCALE GENOMIC DNA]</scope>
    <source>
        <strain evidence="8 10">Ola 51</strain>
    </source>
</reference>
<keyword evidence="2" id="KW-1003">Cell membrane</keyword>
<evidence type="ECO:0000256" key="5">
    <source>
        <dbReference type="ARBA" id="ARBA00023136"/>
    </source>
</evidence>
<feature type="transmembrane region" description="Helical" evidence="6">
    <location>
        <begin position="15"/>
        <end position="35"/>
    </location>
</feature>
<feature type="transmembrane region" description="Helical" evidence="6">
    <location>
        <begin position="165"/>
        <end position="189"/>
    </location>
</feature>
<dbReference type="InterPro" id="IPR007895">
    <property type="entry name" value="MASE1"/>
</dbReference>
<dbReference type="InterPro" id="IPR050706">
    <property type="entry name" value="Cyclic-di-GMP_PDE-like"/>
</dbReference>
<feature type="domain" description="EAL" evidence="7">
    <location>
        <begin position="492"/>
        <end position="738"/>
    </location>
</feature>
<feature type="transmembrane region" description="Helical" evidence="6">
    <location>
        <begin position="47"/>
        <end position="73"/>
    </location>
</feature>
<comment type="subcellular location">
    <subcellularLocation>
        <location evidence="1">Cell membrane</location>
        <topology evidence="1">Multi-pass membrane protein</topology>
    </subcellularLocation>
</comment>
<evidence type="ECO:0000256" key="4">
    <source>
        <dbReference type="ARBA" id="ARBA00022989"/>
    </source>
</evidence>
<dbReference type="KEGG" id="kor:AWR26_06915"/>
<dbReference type="Proteomes" id="UP000182314">
    <property type="component" value="Unassembled WGS sequence"/>
</dbReference>
<evidence type="ECO:0000256" key="3">
    <source>
        <dbReference type="ARBA" id="ARBA00022692"/>
    </source>
</evidence>
<dbReference type="Pfam" id="PF00563">
    <property type="entry name" value="EAL"/>
    <property type="match status" value="1"/>
</dbReference>
<dbReference type="AlphaFoldDB" id="A0AA94H452"/>
<feature type="transmembrane region" description="Helical" evidence="6">
    <location>
        <begin position="264"/>
        <end position="281"/>
    </location>
</feature>
<dbReference type="SUPFAM" id="SSF141868">
    <property type="entry name" value="EAL domain-like"/>
    <property type="match status" value="1"/>
</dbReference>
<dbReference type="GO" id="GO:0071111">
    <property type="term" value="F:cyclic-guanylate-specific phosphodiesterase activity"/>
    <property type="evidence" value="ECO:0007669"/>
    <property type="project" value="InterPro"/>
</dbReference>
<proteinExistence type="predicted"/>
<feature type="transmembrane region" description="Helical" evidence="6">
    <location>
        <begin position="210"/>
        <end position="227"/>
    </location>
</feature>
<keyword evidence="3 6" id="KW-0812">Transmembrane</keyword>
<evidence type="ECO:0000313" key="8">
    <source>
        <dbReference type="EMBL" id="ANI81894.1"/>
    </source>
</evidence>
<dbReference type="SMART" id="SM00267">
    <property type="entry name" value="GGDEF"/>
    <property type="match status" value="1"/>
</dbReference>
<dbReference type="SMART" id="SM00052">
    <property type="entry name" value="EAL"/>
    <property type="match status" value="1"/>
</dbReference>
<evidence type="ECO:0000313" key="10">
    <source>
        <dbReference type="Proteomes" id="UP000078227"/>
    </source>
</evidence>
<evidence type="ECO:0000256" key="1">
    <source>
        <dbReference type="ARBA" id="ARBA00004651"/>
    </source>
</evidence>
<keyword evidence="10" id="KW-1185">Reference proteome</keyword>
<dbReference type="InterPro" id="IPR000160">
    <property type="entry name" value="GGDEF_dom"/>
</dbReference>
<evidence type="ECO:0000256" key="6">
    <source>
        <dbReference type="SAM" id="Phobius"/>
    </source>
</evidence>
<keyword evidence="4 6" id="KW-1133">Transmembrane helix</keyword>
<protein>
    <submittedName>
        <fullName evidence="9">EAL domain, c-di-GMP-specific phosphodiesterase class I (Or its enzymatically inactive variant)</fullName>
    </submittedName>
    <submittedName>
        <fullName evidence="8">Sensor domain-containing phosphodiesterase</fullName>
    </submittedName>
</protein>
<feature type="transmembrane region" description="Helical" evidence="6">
    <location>
        <begin position="293"/>
        <end position="315"/>
    </location>
</feature>
<sequence>MSLINKYNYLKNKWWALPFVLPVILYPLFSLANVFTSIYGQNVILYYLPMSLLISLMTFYGWAVLPGMIVALIWHNWHLGPLGTLLKSVQELIPVLFSWVGYRIFVTRRHLVTYGTSSLIYQRILWHVLCPATLYLLLLELGNWLNLFGKQLSKPAKMVLDLSLLITYQGLLAGAVTGITLSYLLIRIIRHPRYARSWFSQLRMEFDPKVTWLELCVWFCLVLGLQYQLLVPSTGCSTIFNTNYTLSLLLPVMLWGSMRYGFRFMSFVWSPLLILTVHYFYRSLSCFASREVQIAIISSRYLTFTFMILALAGIANRRRSVLNRTRRLASVDPMTHLPNLRALSRELANTPWSVLYFLRIPALELLGRNYGVMFRIQFKQHLANWLKPLLQKGEAVHQLSGHDLVIRLNTHSWQTRIDELDARIKQFLFIWDEMQVQLPVGISYCYVRSPVQHLYLLLGEMITTADISLVTNRPENLQNRGVANMQRSLKRKVEMMNRLQKALEGNHFLLMAQLVSGVRGDNYYEILLRLGEDPEHCIRPSEFLPVAQEFGLSSRIDLWVIENVLRFMAHNRKTLPAQRFSINLSPASVCRAQFAQEVKTLLRDYAIEAWQLIFEISESSMMLNIQQAGQTLAQLQKMGCRVAIDDFGTGYASYAQLKDVNADMLKIDGSFIRNMVANSLDYQVVASICHLARMKKMQVVAEYVESEEIRSAAVALRIDYLQGYLIGKPVPLETLVEA</sequence>
<evidence type="ECO:0000313" key="9">
    <source>
        <dbReference type="EMBL" id="SFC40397.1"/>
    </source>
</evidence>